<dbReference type="Gramene" id="AUR62035563-RA">
    <property type="protein sequence ID" value="AUR62035563-RA:cds"/>
    <property type="gene ID" value="AUR62035563"/>
</dbReference>
<evidence type="ECO:0000259" key="1">
    <source>
        <dbReference type="Pfam" id="PF00149"/>
    </source>
</evidence>
<name>A0A803MUQ1_CHEQI</name>
<evidence type="ECO:0000313" key="2">
    <source>
        <dbReference type="EnsemblPlants" id="AUR62035563-RA:cds"/>
    </source>
</evidence>
<accession>A0A803MUQ1</accession>
<organism evidence="2 3">
    <name type="scientific">Chenopodium quinoa</name>
    <name type="common">Quinoa</name>
    <dbReference type="NCBI Taxonomy" id="63459"/>
    <lineage>
        <taxon>Eukaryota</taxon>
        <taxon>Viridiplantae</taxon>
        <taxon>Streptophyta</taxon>
        <taxon>Embryophyta</taxon>
        <taxon>Tracheophyta</taxon>
        <taxon>Spermatophyta</taxon>
        <taxon>Magnoliopsida</taxon>
        <taxon>eudicotyledons</taxon>
        <taxon>Gunneridae</taxon>
        <taxon>Pentapetalae</taxon>
        <taxon>Caryophyllales</taxon>
        <taxon>Chenopodiaceae</taxon>
        <taxon>Chenopodioideae</taxon>
        <taxon>Atripliceae</taxon>
        <taxon>Chenopodium</taxon>
    </lineage>
</organism>
<dbReference type="Proteomes" id="UP000596660">
    <property type="component" value="Unplaced"/>
</dbReference>
<proteinExistence type="predicted"/>
<evidence type="ECO:0000313" key="3">
    <source>
        <dbReference type="Proteomes" id="UP000596660"/>
    </source>
</evidence>
<dbReference type="AlphaFoldDB" id="A0A803MUQ1"/>
<reference evidence="2" key="1">
    <citation type="journal article" date="2017" name="Nature">
        <title>The genome of Chenopodium quinoa.</title>
        <authorList>
            <person name="Jarvis D.E."/>
            <person name="Ho Y.S."/>
            <person name="Lightfoot D.J."/>
            <person name="Schmoeckel S.M."/>
            <person name="Li B."/>
            <person name="Borm T.J.A."/>
            <person name="Ohyanagi H."/>
            <person name="Mineta K."/>
            <person name="Michell C.T."/>
            <person name="Saber N."/>
            <person name="Kharbatia N.M."/>
            <person name="Rupper R.R."/>
            <person name="Sharp A.R."/>
            <person name="Dally N."/>
            <person name="Boughton B.A."/>
            <person name="Woo Y.H."/>
            <person name="Gao G."/>
            <person name="Schijlen E.G.W.M."/>
            <person name="Guo X."/>
            <person name="Momin A.A."/>
            <person name="Negrao S."/>
            <person name="Al-Babili S."/>
            <person name="Gehring C."/>
            <person name="Roessner U."/>
            <person name="Jung C."/>
            <person name="Murphy K."/>
            <person name="Arold S.T."/>
            <person name="Gojobori T."/>
            <person name="van der Linden C.G."/>
            <person name="van Loo E.N."/>
            <person name="Jellen E.N."/>
            <person name="Maughan P.J."/>
            <person name="Tester M."/>
        </authorList>
    </citation>
    <scope>NUCLEOTIDE SEQUENCE [LARGE SCALE GENOMIC DNA]</scope>
    <source>
        <strain evidence="2">cv. PI 614886</strain>
    </source>
</reference>
<dbReference type="InterPro" id="IPR041787">
    <property type="entry name" value="MPP_Shelphs"/>
</dbReference>
<reference evidence="2" key="2">
    <citation type="submission" date="2021-03" db="UniProtKB">
        <authorList>
            <consortium name="EnsemblPlants"/>
        </authorList>
    </citation>
    <scope>IDENTIFICATION</scope>
</reference>
<dbReference type="OMA" id="GPTLNRY"/>
<protein>
    <recommendedName>
        <fullName evidence="1">Calcineurin-like phosphoesterase domain-containing protein</fullName>
    </recommendedName>
</protein>
<keyword evidence="3" id="KW-1185">Reference proteome</keyword>
<dbReference type="GO" id="GO:0016787">
    <property type="term" value="F:hydrolase activity"/>
    <property type="evidence" value="ECO:0007669"/>
    <property type="project" value="InterPro"/>
</dbReference>
<sequence>MTLISHHPPSTLHQTRLIAVGDIHGDLEKCKQSLRLSGIIDATGNWSGGSSTVVQIGDVLDRGNDEIKILYFLERLKRQADKAGGKVITMNGNHEIMNINGDFRFITADSLKEFSNWAFWYNGLRKEFHEGFRARIAALKPNGPLSTRFLANNATVLVMGESVFVHGGLLANHVNHGLERINKEVKDWINGVRGDLWRDIGRGSNSVVWLRRFSHELAESCDSEALEHVLTTIPGAKRMIMGHTIQGKGINGACEGKAIRIDVGMSKGCINGLPEVLEIAKNSEARVLTANPAYQDSNGSRVVRIGGRAGLGALLEDDRRKQVQVKA</sequence>
<dbReference type="PANTHER" id="PTHR47680:SF2">
    <property type="entry name" value="SHEWANELLA-LIKE PROTEIN PHOSPHATASE 2"/>
    <property type="match status" value="1"/>
</dbReference>
<dbReference type="SUPFAM" id="SSF56300">
    <property type="entry name" value="Metallo-dependent phosphatases"/>
    <property type="match status" value="1"/>
</dbReference>
<dbReference type="Pfam" id="PF00149">
    <property type="entry name" value="Metallophos"/>
    <property type="match status" value="1"/>
</dbReference>
<dbReference type="EnsemblPlants" id="AUR62035563-RA">
    <property type="protein sequence ID" value="AUR62035563-RA:cds"/>
    <property type="gene ID" value="AUR62035563"/>
</dbReference>
<dbReference type="CDD" id="cd07425">
    <property type="entry name" value="MPP_Shelphs"/>
    <property type="match status" value="1"/>
</dbReference>
<dbReference type="InterPro" id="IPR004843">
    <property type="entry name" value="Calcineurin-like_PHP"/>
</dbReference>
<dbReference type="PANTHER" id="PTHR47680">
    <property type="entry name" value="SHEWANELLA-LIKE PROTEIN PHOSPHATASE 2"/>
    <property type="match status" value="1"/>
</dbReference>
<dbReference type="InterPro" id="IPR029052">
    <property type="entry name" value="Metallo-depent_PP-like"/>
</dbReference>
<dbReference type="Gene3D" id="3.60.21.10">
    <property type="match status" value="1"/>
</dbReference>
<feature type="domain" description="Calcineurin-like phosphoesterase" evidence="1">
    <location>
        <begin position="16"/>
        <end position="244"/>
    </location>
</feature>